<comment type="caution">
    <text evidence="2">The sequence shown here is derived from an EMBL/GenBank/DDBJ whole genome shotgun (WGS) entry which is preliminary data.</text>
</comment>
<dbReference type="Proteomes" id="UP001454036">
    <property type="component" value="Unassembled WGS sequence"/>
</dbReference>
<dbReference type="InterPro" id="IPR043502">
    <property type="entry name" value="DNA/RNA_pol_sf"/>
</dbReference>
<keyword evidence="2" id="KW-0812">Transmembrane</keyword>
<accession>A0AAV3RPX2</accession>
<organism evidence="2 3">
    <name type="scientific">Lithospermum erythrorhizon</name>
    <name type="common">Purple gromwell</name>
    <name type="synonym">Lithospermum officinale var. erythrorhizon</name>
    <dbReference type="NCBI Taxonomy" id="34254"/>
    <lineage>
        <taxon>Eukaryota</taxon>
        <taxon>Viridiplantae</taxon>
        <taxon>Streptophyta</taxon>
        <taxon>Embryophyta</taxon>
        <taxon>Tracheophyta</taxon>
        <taxon>Spermatophyta</taxon>
        <taxon>Magnoliopsida</taxon>
        <taxon>eudicotyledons</taxon>
        <taxon>Gunneridae</taxon>
        <taxon>Pentapetalae</taxon>
        <taxon>asterids</taxon>
        <taxon>lamiids</taxon>
        <taxon>Boraginales</taxon>
        <taxon>Boraginaceae</taxon>
        <taxon>Boraginoideae</taxon>
        <taxon>Lithospermeae</taxon>
        <taxon>Lithospermum</taxon>
    </lineage>
</organism>
<dbReference type="PANTHER" id="PTHR11439">
    <property type="entry name" value="GAG-POL-RELATED RETROTRANSPOSON"/>
    <property type="match status" value="1"/>
</dbReference>
<evidence type="ECO:0000313" key="2">
    <source>
        <dbReference type="EMBL" id="GAA0183519.1"/>
    </source>
</evidence>
<name>A0AAV3RPX2_LITER</name>
<keyword evidence="2" id="KW-0472">Membrane</keyword>
<sequence length="393" mass="44878">MGHIIFLASISTGIEPRSFKVAMKDEGWREAMHTEIQALEANETWNMVALPEGKQALGSRWIYKEEYNSDGSVEWLKARLVVFGNHQVGDIDYSETFASVAKMVTVRAFLAVAAVKNWEFIRWIKSLYGLKQAPRCWFSKLVSALKWYGFHQSYYDYSLFTLTNDAIQINVLIYVDDLIISGNDSAALVAFKHYLGTCFHMKNLGVLKYFLDIEVARSHKDIFLCQRKYALDIIFEGGLLGAKPASFPLEQNHHIAQSTSPFLVDVKRYRRLIRRLIYLSFTRPDLSFSVHIYLSLCIHLAKITGVSRSSPMRLHCDSQSALHLAHNPVFHERTKHIEVDCHFLRDALVDGTISMSHVSISDQLVDIFTKVLGKRQFEFLLSKLGISNLHAPT</sequence>
<reference evidence="2 3" key="1">
    <citation type="submission" date="2024-01" db="EMBL/GenBank/DDBJ databases">
        <title>The complete chloroplast genome sequence of Lithospermum erythrorhizon: insights into the phylogenetic relationship among Boraginaceae species and the maternal lineages of purple gromwells.</title>
        <authorList>
            <person name="Okada T."/>
            <person name="Watanabe K."/>
        </authorList>
    </citation>
    <scope>NUCLEOTIDE SEQUENCE [LARGE SCALE GENOMIC DNA]</scope>
</reference>
<dbReference type="SUPFAM" id="SSF56672">
    <property type="entry name" value="DNA/RNA polymerases"/>
    <property type="match status" value="1"/>
</dbReference>
<feature type="domain" description="Reverse transcriptase Ty1/copia-type" evidence="1">
    <location>
        <begin position="42"/>
        <end position="119"/>
    </location>
</feature>
<dbReference type="AlphaFoldDB" id="A0AAV3RPX2"/>
<evidence type="ECO:0000313" key="3">
    <source>
        <dbReference type="Proteomes" id="UP001454036"/>
    </source>
</evidence>
<dbReference type="EMBL" id="BAABME010011278">
    <property type="protein sequence ID" value="GAA0183519.1"/>
    <property type="molecule type" value="Genomic_DNA"/>
</dbReference>
<dbReference type="PANTHER" id="PTHR11439:SF470">
    <property type="entry name" value="CYSTEINE-RICH RLK (RECEPTOR-LIKE PROTEIN KINASE) 8"/>
    <property type="match status" value="1"/>
</dbReference>
<proteinExistence type="predicted"/>
<dbReference type="InterPro" id="IPR013103">
    <property type="entry name" value="RVT_2"/>
</dbReference>
<gene>
    <name evidence="2" type="ORF">LIER_30915</name>
</gene>
<keyword evidence="3" id="KW-1185">Reference proteome</keyword>
<feature type="domain" description="Reverse transcriptase Ty1/copia-type" evidence="1">
    <location>
        <begin position="123"/>
        <end position="250"/>
    </location>
</feature>
<keyword evidence="2" id="KW-0675">Receptor</keyword>
<dbReference type="CDD" id="cd09272">
    <property type="entry name" value="RNase_HI_RT_Ty1"/>
    <property type="match status" value="1"/>
</dbReference>
<dbReference type="Pfam" id="PF07727">
    <property type="entry name" value="RVT_2"/>
    <property type="match status" value="2"/>
</dbReference>
<protein>
    <submittedName>
        <fullName evidence="2">Transmembrane signal receptor</fullName>
    </submittedName>
</protein>
<evidence type="ECO:0000259" key="1">
    <source>
        <dbReference type="Pfam" id="PF07727"/>
    </source>
</evidence>